<dbReference type="CDD" id="cd00077">
    <property type="entry name" value="HDc"/>
    <property type="match status" value="1"/>
</dbReference>
<dbReference type="AlphaFoldDB" id="A0A2K8L5B0"/>
<dbReference type="KEGG" id="maes:Ga0123461_0996"/>
<protein>
    <submittedName>
        <fullName evidence="4">Putative two-component system response regulator</fullName>
    </submittedName>
</protein>
<feature type="modified residue" description="4-aspartylphosphate" evidence="1">
    <location>
        <position position="54"/>
    </location>
</feature>
<dbReference type="InterPro" id="IPR011006">
    <property type="entry name" value="CheY-like_superfamily"/>
</dbReference>
<feature type="domain" description="HD-GYP" evidence="3">
    <location>
        <begin position="141"/>
        <end position="351"/>
    </location>
</feature>
<dbReference type="InterPro" id="IPR037522">
    <property type="entry name" value="HD_GYP_dom"/>
</dbReference>
<sequence>MEKQKILVVDDMVENIHLLIETLKDEYALIAATSGSKALELAIKEPVPDLILLDIQMPLMDGYEVCRRLKQEKRSRYIPVIFVTSLNEDINETMGLEIGAVDYIRKPIKPALVKSRIHNHLELKRYRDHLEEVVIERTREVILTQNALIESMGALAEQRDPETGGHINRTQHYIRALAEALKEHPDFEQELDDLTIDLLFKTAPLHDIGKVGVRDEILFKPAKLTTGEFEEMKKHVLFGTAAIKSIETKLGHAPMLNIAHDIIEAHHERWDGSGYPNGTKGRSIPLPGRLMALADVYDALISKRVYKEGFPHQQAVSIINEGSGNHFDPAIVDVFLKQQEQFREIALQFSDTEEE</sequence>
<dbReference type="GO" id="GO:0008081">
    <property type="term" value="F:phosphoric diester hydrolase activity"/>
    <property type="evidence" value="ECO:0007669"/>
    <property type="project" value="UniProtKB-ARBA"/>
</dbReference>
<dbReference type="Gene3D" id="3.40.50.2300">
    <property type="match status" value="1"/>
</dbReference>
<name>A0A2K8L5B0_MARES</name>
<dbReference type="EMBL" id="CP018799">
    <property type="protein sequence ID" value="ATX79416.1"/>
    <property type="molecule type" value="Genomic_DNA"/>
</dbReference>
<dbReference type="PANTHER" id="PTHR45228:SF5">
    <property type="entry name" value="CYCLIC DI-GMP PHOSPHODIESTERASE VC_1348-RELATED"/>
    <property type="match status" value="1"/>
</dbReference>
<dbReference type="SMART" id="SM00471">
    <property type="entry name" value="HDc"/>
    <property type="match status" value="1"/>
</dbReference>
<accession>A0A2K8L5B0</accession>
<proteinExistence type="predicted"/>
<evidence type="ECO:0000256" key="1">
    <source>
        <dbReference type="PROSITE-ProRule" id="PRU00169"/>
    </source>
</evidence>
<evidence type="ECO:0000259" key="2">
    <source>
        <dbReference type="PROSITE" id="PS50110"/>
    </source>
</evidence>
<dbReference type="Pfam" id="PF00072">
    <property type="entry name" value="Response_reg"/>
    <property type="match status" value="1"/>
</dbReference>
<evidence type="ECO:0000313" key="4">
    <source>
        <dbReference type="EMBL" id="ATX79416.1"/>
    </source>
</evidence>
<dbReference type="Gene3D" id="1.10.3210.10">
    <property type="entry name" value="Hypothetical protein af1432"/>
    <property type="match status" value="1"/>
</dbReference>
<dbReference type="SUPFAM" id="SSF109604">
    <property type="entry name" value="HD-domain/PDEase-like"/>
    <property type="match status" value="1"/>
</dbReference>
<evidence type="ECO:0000313" key="5">
    <source>
        <dbReference type="Proteomes" id="UP000231701"/>
    </source>
</evidence>
<dbReference type="PROSITE" id="PS50110">
    <property type="entry name" value="RESPONSE_REGULATORY"/>
    <property type="match status" value="1"/>
</dbReference>
<dbReference type="SUPFAM" id="SSF52172">
    <property type="entry name" value="CheY-like"/>
    <property type="match status" value="1"/>
</dbReference>
<evidence type="ECO:0000259" key="3">
    <source>
        <dbReference type="PROSITE" id="PS51832"/>
    </source>
</evidence>
<feature type="domain" description="Response regulatory" evidence="2">
    <location>
        <begin position="5"/>
        <end position="121"/>
    </location>
</feature>
<dbReference type="PANTHER" id="PTHR45228">
    <property type="entry name" value="CYCLIC DI-GMP PHOSPHODIESTERASE TM_0186-RELATED"/>
    <property type="match status" value="1"/>
</dbReference>
<dbReference type="Proteomes" id="UP000231701">
    <property type="component" value="Chromosome"/>
</dbReference>
<dbReference type="Pfam" id="PF13487">
    <property type="entry name" value="HD_5"/>
    <property type="match status" value="1"/>
</dbReference>
<organism evidence="4 5">
    <name type="scientific">Mariprofundus aestuarium</name>
    <dbReference type="NCBI Taxonomy" id="1921086"/>
    <lineage>
        <taxon>Bacteria</taxon>
        <taxon>Pseudomonadati</taxon>
        <taxon>Pseudomonadota</taxon>
        <taxon>Candidatius Mariprofundia</taxon>
        <taxon>Mariprofundales</taxon>
        <taxon>Mariprofundaceae</taxon>
        <taxon>Mariprofundus</taxon>
    </lineage>
</organism>
<dbReference type="InterPro" id="IPR003607">
    <property type="entry name" value="HD/PDEase_dom"/>
</dbReference>
<keyword evidence="1" id="KW-0597">Phosphoprotein</keyword>
<dbReference type="SMART" id="SM00448">
    <property type="entry name" value="REC"/>
    <property type="match status" value="1"/>
</dbReference>
<dbReference type="InterPro" id="IPR052020">
    <property type="entry name" value="Cyclic_di-GMP/3'3'-cGAMP_PDE"/>
</dbReference>
<dbReference type="InterPro" id="IPR001789">
    <property type="entry name" value="Sig_transdc_resp-reg_receiver"/>
</dbReference>
<dbReference type="GO" id="GO:0000160">
    <property type="term" value="P:phosphorelay signal transduction system"/>
    <property type="evidence" value="ECO:0007669"/>
    <property type="project" value="InterPro"/>
</dbReference>
<dbReference type="PROSITE" id="PS51832">
    <property type="entry name" value="HD_GYP"/>
    <property type="match status" value="1"/>
</dbReference>
<keyword evidence="5" id="KW-1185">Reference proteome</keyword>
<reference evidence="4 5" key="1">
    <citation type="submission" date="2016-12" db="EMBL/GenBank/DDBJ databases">
        <title>Isolation and genomic insights into novel planktonic Zetaproteobacteria from stratified waters of the Chesapeake Bay.</title>
        <authorList>
            <person name="McAllister S.M."/>
            <person name="Kato S."/>
            <person name="Chan C.S."/>
            <person name="Chiu B.K."/>
            <person name="Field E.K."/>
        </authorList>
    </citation>
    <scope>NUCLEOTIDE SEQUENCE [LARGE SCALE GENOMIC DNA]</scope>
    <source>
        <strain evidence="4 5">CP-5</strain>
    </source>
</reference>
<gene>
    <name evidence="4" type="ORF">Ga0123461_0996</name>
</gene>